<feature type="domain" description="S1 motif" evidence="9">
    <location>
        <begin position="628"/>
        <end position="709"/>
    </location>
</feature>
<dbReference type="GO" id="GO:0005829">
    <property type="term" value="C:cytosol"/>
    <property type="evidence" value="ECO:0007669"/>
    <property type="project" value="UniProtKB-ARBA"/>
</dbReference>
<dbReference type="Gene3D" id="2.40.50.140">
    <property type="entry name" value="Nucleic acid-binding proteins"/>
    <property type="match status" value="2"/>
</dbReference>
<gene>
    <name evidence="8 10" type="primary">rnr</name>
    <name evidence="10" type="ORF">DZC52_01910</name>
</gene>
<reference evidence="10 11" key="1">
    <citation type="submission" date="2018-08" db="EMBL/GenBank/DDBJ databases">
        <title>Wenzhouxiangella salilacus sp. nov., a novel bacterium isolated from a saline lake in Xinjiang Province, China.</title>
        <authorList>
            <person name="Han S."/>
        </authorList>
    </citation>
    <scope>NUCLEOTIDE SEQUENCE [LARGE SCALE GENOMIC DNA]</scope>
    <source>
        <strain evidence="10 11">XDB06</strain>
    </source>
</reference>
<dbReference type="InterPro" id="IPR013223">
    <property type="entry name" value="RNase_B_OB_dom"/>
</dbReference>
<evidence type="ECO:0000259" key="9">
    <source>
        <dbReference type="PROSITE" id="PS50126"/>
    </source>
</evidence>
<dbReference type="HAMAP" id="MF_01895">
    <property type="entry name" value="RNase_R"/>
    <property type="match status" value="1"/>
</dbReference>
<keyword evidence="4 8" id="KW-0540">Nuclease</keyword>
<dbReference type="OrthoDB" id="9764149at2"/>
<evidence type="ECO:0000256" key="1">
    <source>
        <dbReference type="ARBA" id="ARBA00001849"/>
    </source>
</evidence>
<dbReference type="EMBL" id="QUZK01000012">
    <property type="protein sequence ID" value="RFF32246.1"/>
    <property type="molecule type" value="Genomic_DNA"/>
</dbReference>
<dbReference type="Pfam" id="PF08206">
    <property type="entry name" value="OB_RNB"/>
    <property type="match status" value="1"/>
</dbReference>
<comment type="similarity">
    <text evidence="8">Belongs to the RNR ribonuclease family. RNase R subfamily.</text>
</comment>
<dbReference type="SMART" id="SM00316">
    <property type="entry name" value="S1"/>
    <property type="match status" value="1"/>
</dbReference>
<dbReference type="Pfam" id="PF17876">
    <property type="entry name" value="CSD2"/>
    <property type="match status" value="1"/>
</dbReference>
<dbReference type="GO" id="GO:0008859">
    <property type="term" value="F:exoribonuclease II activity"/>
    <property type="evidence" value="ECO:0007669"/>
    <property type="project" value="UniProtKB-UniRule"/>
</dbReference>
<evidence type="ECO:0000256" key="2">
    <source>
        <dbReference type="ARBA" id="ARBA00004496"/>
    </source>
</evidence>
<evidence type="ECO:0000256" key="7">
    <source>
        <dbReference type="ARBA" id="ARBA00022884"/>
    </source>
</evidence>
<keyword evidence="5 8" id="KW-0378">Hydrolase</keyword>
<dbReference type="SMART" id="SM00955">
    <property type="entry name" value="RNB"/>
    <property type="match status" value="1"/>
</dbReference>
<keyword evidence="3 8" id="KW-0963">Cytoplasm</keyword>
<dbReference type="InterPro" id="IPR011129">
    <property type="entry name" value="CSD"/>
</dbReference>
<evidence type="ECO:0000256" key="5">
    <source>
        <dbReference type="ARBA" id="ARBA00022801"/>
    </source>
</evidence>
<dbReference type="NCBIfam" id="TIGR00358">
    <property type="entry name" value="3_prime_RNase"/>
    <property type="match status" value="1"/>
</dbReference>
<dbReference type="InterPro" id="IPR004476">
    <property type="entry name" value="RNase_II/RNase_R"/>
</dbReference>
<sequence length="714" mass="80396">MTRMSNQSSHISRERIRAALEDAGRPVTRRQLSHLFDLDKPRSDELLRPVLMEMVASGELVKNRRAAYGLPSQMDLISGRISAHPDGYGFVVTDGDDDDLYLAPKQMRQVFNGDRVLAAVTAVDRRGRKEGAIVEVLERVHTQVAGRLLIESGVAMVVPDDPRLTQDILVPPERVGKATPGQVVVVRIDKPPTMKRGAVGEIIAVLGHADEPGIATDIAVYSHQLPWEFPEAVIGEAEAFGDEVAPDKAAERVDLRDLPLVTIDGADARDFDDAVYAEPRGDGFRILVAIADVAEYVSPGRPLDDEAEKRGTSVYFPDRVIPMLPETLSNGLCSLNPRVDRLCVVCEMHVDDKGKVTSSRFHEAVMRSQARLTYDQVRRIMEAGDPELVERFGHVLGNLQALYEVFRLFLRKRERRGALDFDSQQAYFEFDTEGRVANIRLQQRHDAHRLIEEFMIAANVEAAKFVGKGKLPMLYRVHEPPPADKLEGLEEFLRVSGLQVRWSEEPDPQQFAAIQRKVAGRPDESLVNAQLLRSLSMAVYQPENKGHFGLALEHYAHFTSPIRRYPDLLLHRAIKHLCRQGKRGDFHYGDTRMDELGRHCSWTERRAEDASRDVEERLKCQFMQRHVGDIFGGIISGVTSFGLFVEIDGMAVSGLVHVTALPNDYYHFDPVSSSLTGKRRGLQYRLADRVRVEVIAVNLEERKIDFRLVDRKDD</sequence>
<accession>A0A3E1KBY6</accession>
<dbReference type="InterPro" id="IPR022966">
    <property type="entry name" value="RNase_II/R_CS"/>
</dbReference>
<dbReference type="InterPro" id="IPR050180">
    <property type="entry name" value="RNR_Ribonuclease"/>
</dbReference>
<dbReference type="InterPro" id="IPR003029">
    <property type="entry name" value="S1_domain"/>
</dbReference>
<evidence type="ECO:0000313" key="11">
    <source>
        <dbReference type="Proteomes" id="UP000260351"/>
    </source>
</evidence>
<evidence type="ECO:0000256" key="4">
    <source>
        <dbReference type="ARBA" id="ARBA00022722"/>
    </source>
</evidence>
<protein>
    <recommendedName>
        <fullName evidence="8">Ribonuclease R</fullName>
        <shortName evidence="8">RNase R</shortName>
        <ecNumber evidence="8">3.1.13.1</ecNumber>
    </recommendedName>
</protein>
<dbReference type="InterPro" id="IPR011805">
    <property type="entry name" value="RNase_R"/>
</dbReference>
<comment type="function">
    <text evidence="8">3'-5' exoribonuclease that releases 5'-nucleoside monophosphates and is involved in maturation of structured RNAs.</text>
</comment>
<evidence type="ECO:0000256" key="8">
    <source>
        <dbReference type="HAMAP-Rule" id="MF_01895"/>
    </source>
</evidence>
<keyword evidence="7 8" id="KW-0694">RNA-binding</keyword>
<dbReference type="PROSITE" id="PS50126">
    <property type="entry name" value="S1"/>
    <property type="match status" value="1"/>
</dbReference>
<dbReference type="Proteomes" id="UP000260351">
    <property type="component" value="Unassembled WGS sequence"/>
</dbReference>
<dbReference type="SUPFAM" id="SSF50249">
    <property type="entry name" value="Nucleic acid-binding proteins"/>
    <property type="match status" value="4"/>
</dbReference>
<comment type="catalytic activity">
    <reaction evidence="1 8">
        <text>Exonucleolytic cleavage in the 3'- to 5'-direction to yield nucleoside 5'-phosphates.</text>
        <dbReference type="EC" id="3.1.13.1"/>
    </reaction>
</comment>
<dbReference type="InterPro" id="IPR012340">
    <property type="entry name" value="NA-bd_OB-fold"/>
</dbReference>
<proteinExistence type="inferred from homology"/>
<name>A0A3E1KBY6_9GAMM</name>
<dbReference type="Pfam" id="PF00773">
    <property type="entry name" value="RNB"/>
    <property type="match status" value="1"/>
</dbReference>
<dbReference type="GO" id="GO:0006402">
    <property type="term" value="P:mRNA catabolic process"/>
    <property type="evidence" value="ECO:0007669"/>
    <property type="project" value="TreeGrafter"/>
</dbReference>
<keyword evidence="6 8" id="KW-0269">Exonuclease</keyword>
<dbReference type="NCBIfam" id="TIGR02063">
    <property type="entry name" value="RNase_R"/>
    <property type="match status" value="1"/>
</dbReference>
<dbReference type="InterPro" id="IPR001900">
    <property type="entry name" value="RNase_II/R"/>
</dbReference>
<dbReference type="InterPro" id="IPR040476">
    <property type="entry name" value="CSD2"/>
</dbReference>
<dbReference type="CDD" id="cd04471">
    <property type="entry name" value="S1_RNase_R"/>
    <property type="match status" value="1"/>
</dbReference>
<dbReference type="Pfam" id="PF00575">
    <property type="entry name" value="S1"/>
    <property type="match status" value="1"/>
</dbReference>
<dbReference type="AlphaFoldDB" id="A0A3E1KBY6"/>
<comment type="caution">
    <text evidence="10">The sequence shown here is derived from an EMBL/GenBank/DDBJ whole genome shotgun (WGS) entry which is preliminary data.</text>
</comment>
<dbReference type="EC" id="3.1.13.1" evidence="8"/>
<evidence type="ECO:0000256" key="6">
    <source>
        <dbReference type="ARBA" id="ARBA00022839"/>
    </source>
</evidence>
<dbReference type="SMART" id="SM00357">
    <property type="entry name" value="CSP"/>
    <property type="match status" value="1"/>
</dbReference>
<dbReference type="PANTHER" id="PTHR23355">
    <property type="entry name" value="RIBONUCLEASE"/>
    <property type="match status" value="1"/>
</dbReference>
<comment type="subcellular location">
    <subcellularLocation>
        <location evidence="2 8">Cytoplasm</location>
    </subcellularLocation>
</comment>
<dbReference type="PANTHER" id="PTHR23355:SF9">
    <property type="entry name" value="DIS3-LIKE EXONUCLEASE 2"/>
    <property type="match status" value="1"/>
</dbReference>
<evidence type="ECO:0000313" key="10">
    <source>
        <dbReference type="EMBL" id="RFF32246.1"/>
    </source>
</evidence>
<dbReference type="GO" id="GO:0003723">
    <property type="term" value="F:RNA binding"/>
    <property type="evidence" value="ECO:0007669"/>
    <property type="project" value="UniProtKB-UniRule"/>
</dbReference>
<keyword evidence="11" id="KW-1185">Reference proteome</keyword>
<dbReference type="PROSITE" id="PS01175">
    <property type="entry name" value="RIBONUCLEASE_II"/>
    <property type="match status" value="1"/>
</dbReference>
<evidence type="ECO:0000256" key="3">
    <source>
        <dbReference type="ARBA" id="ARBA00022490"/>
    </source>
</evidence>
<organism evidence="10 11">
    <name type="scientific">Wenzhouxiangella sediminis</name>
    <dbReference type="NCBI Taxonomy" id="1792836"/>
    <lineage>
        <taxon>Bacteria</taxon>
        <taxon>Pseudomonadati</taxon>
        <taxon>Pseudomonadota</taxon>
        <taxon>Gammaproteobacteria</taxon>
        <taxon>Chromatiales</taxon>
        <taxon>Wenzhouxiangellaceae</taxon>
        <taxon>Wenzhouxiangella</taxon>
    </lineage>
</organism>